<feature type="transmembrane region" description="Helical" evidence="2">
    <location>
        <begin position="331"/>
        <end position="356"/>
    </location>
</feature>
<feature type="transmembrane region" description="Helical" evidence="2">
    <location>
        <begin position="207"/>
        <end position="229"/>
    </location>
</feature>
<comment type="similarity">
    <text evidence="1 2">Belongs to the multi antimicrobial extrusion (MATE) (TC 2.A.66.1) family.</text>
</comment>
<keyword evidence="2" id="KW-0812">Transmembrane</keyword>
<keyword evidence="4" id="KW-1185">Reference proteome</keyword>
<protein>
    <recommendedName>
        <fullName evidence="2">Protein DETOXIFICATION</fullName>
    </recommendedName>
    <alternativeName>
        <fullName evidence="2">Multidrug and toxic compound extrusion protein</fullName>
    </alternativeName>
</protein>
<feature type="transmembrane region" description="Helical" evidence="2">
    <location>
        <begin position="145"/>
        <end position="167"/>
    </location>
</feature>
<feature type="transmembrane region" description="Helical" evidence="2">
    <location>
        <begin position="53"/>
        <end position="76"/>
    </location>
</feature>
<dbReference type="GO" id="GO:0016020">
    <property type="term" value="C:membrane"/>
    <property type="evidence" value="ECO:0007669"/>
    <property type="project" value="InterPro"/>
</dbReference>
<feature type="transmembrane region" description="Helical" evidence="2">
    <location>
        <begin position="120"/>
        <end position="139"/>
    </location>
</feature>
<feature type="transmembrane region" description="Helical" evidence="2">
    <location>
        <begin position="368"/>
        <end position="389"/>
    </location>
</feature>
<gene>
    <name evidence="3" type="ORF">TSOC_008777</name>
</gene>
<dbReference type="PANTHER" id="PTHR11206">
    <property type="entry name" value="MULTIDRUG RESISTANCE PROTEIN"/>
    <property type="match status" value="1"/>
</dbReference>
<dbReference type="GO" id="GO:0015297">
    <property type="term" value="F:antiporter activity"/>
    <property type="evidence" value="ECO:0007669"/>
    <property type="project" value="InterPro"/>
</dbReference>
<proteinExistence type="inferred from homology"/>
<feature type="transmembrane region" description="Helical" evidence="2">
    <location>
        <begin position="268"/>
        <end position="290"/>
    </location>
</feature>
<dbReference type="EMBL" id="PGGS01000342">
    <property type="protein sequence ID" value="PNH05010.1"/>
    <property type="molecule type" value="Genomic_DNA"/>
</dbReference>
<reference evidence="3 4" key="1">
    <citation type="journal article" date="2017" name="Mol. Biol. Evol.">
        <title>The 4-celled Tetrabaena socialis nuclear genome reveals the essential components for genetic control of cell number at the origin of multicellularity in the volvocine lineage.</title>
        <authorList>
            <person name="Featherston J."/>
            <person name="Arakaki Y."/>
            <person name="Hanschen E.R."/>
            <person name="Ferris P.J."/>
            <person name="Michod R.E."/>
            <person name="Olson B.J.S.C."/>
            <person name="Nozaki H."/>
            <person name="Durand P.M."/>
        </authorList>
    </citation>
    <scope>NUCLEOTIDE SEQUENCE [LARGE SCALE GENOMIC DNA]</scope>
    <source>
        <strain evidence="3 4">NIES-571</strain>
    </source>
</reference>
<comment type="caution">
    <text evidence="3">The sequence shown here is derived from an EMBL/GenBank/DDBJ whole genome shotgun (WGS) entry which is preliminary data.</text>
</comment>
<keyword evidence="2" id="KW-0472">Membrane</keyword>
<evidence type="ECO:0000313" key="4">
    <source>
        <dbReference type="Proteomes" id="UP000236333"/>
    </source>
</evidence>
<sequence>MQLAAAAIGNNVAVMLGRLVLLGLCGALDTLAAQAWGAGKEARLPLLLQRTVLFLWAHSAAISASMLALPAGLAALGQDPQLTAMVRRYLLALLPSVWLEGLSRPITRVLVARGTATPQMIIALIGLPLSVGTNWALVVAARWEYVGAAAATSVAAGYDVVMLLLYVACSGQWDAVMGVPNTRAFRGWHNFARLAYPAALMKCAESWAFTLLTLAASLLPHAAIATAAVGVSYNVYGVLFIAFVACSTAACVTVGNRLGAGNAKGAKLAAAASLLIVPAAWSASAAALLLPRSQAAIISLFVGQGGGVDGGGGADADAEALRQLLHPMFGIVAWLVLLDGVQTILSGVIQTILSGVIQGCGRQQQGALVNAVAFYMVAVPLALFLAFRFRLPLALGGGEAGLGMGPQGLYLGIAAGPLIQMVSYAVILLRTNWERASEAAVLASMLCSTNSLGGLMRRIDPGALAGGRSDGRPKEGGRV</sequence>
<keyword evidence="2" id="KW-1133">Transmembrane helix</keyword>
<accession>A0A2J7ZXL0</accession>
<dbReference type="GO" id="GO:0042910">
    <property type="term" value="F:xenobiotic transmembrane transporter activity"/>
    <property type="evidence" value="ECO:0007669"/>
    <property type="project" value="InterPro"/>
</dbReference>
<dbReference type="Pfam" id="PF01554">
    <property type="entry name" value="MatE"/>
    <property type="match status" value="2"/>
</dbReference>
<dbReference type="Proteomes" id="UP000236333">
    <property type="component" value="Unassembled WGS sequence"/>
</dbReference>
<name>A0A2J7ZXL0_9CHLO</name>
<dbReference type="AlphaFoldDB" id="A0A2J7ZXL0"/>
<organism evidence="3 4">
    <name type="scientific">Tetrabaena socialis</name>
    <dbReference type="NCBI Taxonomy" id="47790"/>
    <lineage>
        <taxon>Eukaryota</taxon>
        <taxon>Viridiplantae</taxon>
        <taxon>Chlorophyta</taxon>
        <taxon>core chlorophytes</taxon>
        <taxon>Chlorophyceae</taxon>
        <taxon>CS clade</taxon>
        <taxon>Chlamydomonadales</taxon>
        <taxon>Tetrabaenaceae</taxon>
        <taxon>Tetrabaena</taxon>
    </lineage>
</organism>
<evidence type="ECO:0000256" key="1">
    <source>
        <dbReference type="ARBA" id="ARBA00010199"/>
    </source>
</evidence>
<evidence type="ECO:0000256" key="2">
    <source>
        <dbReference type="RuleBase" id="RU004914"/>
    </source>
</evidence>
<feature type="transmembrane region" description="Helical" evidence="2">
    <location>
        <begin position="409"/>
        <end position="429"/>
    </location>
</feature>
<evidence type="ECO:0000313" key="3">
    <source>
        <dbReference type="EMBL" id="PNH05010.1"/>
    </source>
</evidence>
<dbReference type="OrthoDB" id="2126698at2759"/>
<feature type="transmembrane region" description="Helical" evidence="2">
    <location>
        <begin position="12"/>
        <end position="32"/>
    </location>
</feature>
<dbReference type="InterPro" id="IPR002528">
    <property type="entry name" value="MATE_fam"/>
</dbReference>
<feature type="transmembrane region" description="Helical" evidence="2">
    <location>
        <begin position="235"/>
        <end position="256"/>
    </location>
</feature>